<comment type="similarity">
    <text evidence="5">Belongs to the class VI-like SAM-binding methyltransferase superfamily. Isoprenylcysteine carboxyl methyltransferase family.</text>
</comment>
<feature type="transmembrane region" description="Helical" evidence="5">
    <location>
        <begin position="58"/>
        <end position="80"/>
    </location>
</feature>
<evidence type="ECO:0000256" key="5">
    <source>
        <dbReference type="RuleBase" id="RU362022"/>
    </source>
</evidence>
<organism evidence="6 7">
    <name type="scientific">Colletotrichum asianum</name>
    <dbReference type="NCBI Taxonomy" id="702518"/>
    <lineage>
        <taxon>Eukaryota</taxon>
        <taxon>Fungi</taxon>
        <taxon>Dikarya</taxon>
        <taxon>Ascomycota</taxon>
        <taxon>Pezizomycotina</taxon>
        <taxon>Sordariomycetes</taxon>
        <taxon>Hypocreomycetidae</taxon>
        <taxon>Glomerellales</taxon>
        <taxon>Glomerellaceae</taxon>
        <taxon>Colletotrichum</taxon>
        <taxon>Colletotrichum gloeosporioides species complex</taxon>
    </lineage>
</organism>
<comment type="caution">
    <text evidence="6">The sequence shown here is derived from an EMBL/GenBank/DDBJ whole genome shotgun (WGS) entry which is preliminary data.</text>
</comment>
<comment type="subcellular location">
    <subcellularLocation>
        <location evidence="5">Endoplasmic reticulum membrane</location>
        <topology evidence="5">Multi-pass membrane protein</topology>
    </subcellularLocation>
    <subcellularLocation>
        <location evidence="1">Membrane</location>
        <topology evidence="1">Multi-pass membrane protein</topology>
    </subcellularLocation>
</comment>
<evidence type="ECO:0000313" key="7">
    <source>
        <dbReference type="Proteomes" id="UP000434172"/>
    </source>
</evidence>
<comment type="catalytic activity">
    <reaction evidence="5">
        <text>[protein]-C-terminal S-[(2E,6E)-farnesyl]-L-cysteine + S-adenosyl-L-methionine = [protein]-C-terminal S-[(2E,6E)-farnesyl]-L-cysteine methyl ester + S-adenosyl-L-homocysteine</text>
        <dbReference type="Rhea" id="RHEA:21672"/>
        <dbReference type="Rhea" id="RHEA-COMP:12125"/>
        <dbReference type="Rhea" id="RHEA-COMP:12126"/>
        <dbReference type="ChEBI" id="CHEBI:57856"/>
        <dbReference type="ChEBI" id="CHEBI:59789"/>
        <dbReference type="ChEBI" id="CHEBI:90510"/>
        <dbReference type="ChEBI" id="CHEBI:90511"/>
        <dbReference type="EC" id="2.1.1.100"/>
    </reaction>
</comment>
<keyword evidence="6" id="KW-0808">Transferase</keyword>
<dbReference type="GO" id="GO:0005789">
    <property type="term" value="C:endoplasmic reticulum membrane"/>
    <property type="evidence" value="ECO:0007669"/>
    <property type="project" value="UniProtKB-SubCell"/>
</dbReference>
<sequence>MSFSQLSLAAAYVASTYGTYIALSPPNPLPADAPPTTDKKGQPIRDSMHMWKFTHNHFAKFMIIPFALLSSHAASLAYKYPNLPPALLGHGAQNLNKDLITWSPSTAIPLALLFFVGVPLRLIPYRHLGKNFTFALTKPSGLRTTGIYAYMQHPSYTAVVVLVLCNIALLARLDGVLGCWIRPDIVRTLTGVEMAGLAIGGCLFLTGVGTRVVEEEAMLKEEFKEDWVRWHAKTARFIPWVI</sequence>
<keyword evidence="4 5" id="KW-0472">Membrane</keyword>
<accession>A0A8H3ZKN5</accession>
<dbReference type="AlphaFoldDB" id="A0A8H3ZKN5"/>
<keyword evidence="5" id="KW-0949">S-adenosyl-L-methionine</keyword>
<dbReference type="GO" id="GO:0004671">
    <property type="term" value="F:protein C-terminal S-isoprenylcysteine carboxyl O-methyltransferase activity"/>
    <property type="evidence" value="ECO:0007669"/>
    <property type="project" value="UniProtKB-EC"/>
</dbReference>
<feature type="transmembrane region" description="Helical" evidence="5">
    <location>
        <begin position="156"/>
        <end position="174"/>
    </location>
</feature>
<feature type="transmembrane region" description="Helical" evidence="5">
    <location>
        <begin position="100"/>
        <end position="120"/>
    </location>
</feature>
<keyword evidence="5 6" id="KW-0489">Methyltransferase</keyword>
<dbReference type="Proteomes" id="UP000434172">
    <property type="component" value="Unassembled WGS sequence"/>
</dbReference>
<protein>
    <recommendedName>
        <fullName evidence="5">Protein-S-isoprenylcysteine O-methyltransferase</fullName>
        <ecNumber evidence="5">2.1.1.100</ecNumber>
    </recommendedName>
</protein>
<evidence type="ECO:0000313" key="6">
    <source>
        <dbReference type="EMBL" id="KAF0323364.1"/>
    </source>
</evidence>
<feature type="transmembrane region" description="Helical" evidence="5">
    <location>
        <begin position="194"/>
        <end position="213"/>
    </location>
</feature>
<dbReference type="EMBL" id="WOWK01000053">
    <property type="protein sequence ID" value="KAF0323364.1"/>
    <property type="molecule type" value="Genomic_DNA"/>
</dbReference>
<dbReference type="GO" id="GO:0032259">
    <property type="term" value="P:methylation"/>
    <property type="evidence" value="ECO:0007669"/>
    <property type="project" value="UniProtKB-KW"/>
</dbReference>
<evidence type="ECO:0000256" key="3">
    <source>
        <dbReference type="ARBA" id="ARBA00022989"/>
    </source>
</evidence>
<dbReference type="Pfam" id="PF04140">
    <property type="entry name" value="ICMT"/>
    <property type="match status" value="1"/>
</dbReference>
<proteinExistence type="inferred from homology"/>
<evidence type="ECO:0000256" key="4">
    <source>
        <dbReference type="ARBA" id="ARBA00023136"/>
    </source>
</evidence>
<evidence type="ECO:0000256" key="2">
    <source>
        <dbReference type="ARBA" id="ARBA00022692"/>
    </source>
</evidence>
<dbReference type="InterPro" id="IPR007269">
    <property type="entry name" value="ICMT_MeTrfase"/>
</dbReference>
<keyword evidence="3 5" id="KW-1133">Transmembrane helix</keyword>
<name>A0A8H3ZKN5_9PEZI</name>
<reference evidence="6 7" key="1">
    <citation type="submission" date="2019-12" db="EMBL/GenBank/DDBJ databases">
        <title>A genome sequence resource for the geographically widespread anthracnose pathogen Colletotrichum asianum.</title>
        <authorList>
            <person name="Meng Y."/>
        </authorList>
    </citation>
    <scope>NUCLEOTIDE SEQUENCE [LARGE SCALE GENOMIC DNA]</scope>
    <source>
        <strain evidence="6 7">ICMP 18580</strain>
    </source>
</reference>
<gene>
    <name evidence="6" type="ORF">GQ607_009482</name>
</gene>
<dbReference type="OrthoDB" id="422086at2759"/>
<dbReference type="EC" id="2.1.1.100" evidence="5"/>
<keyword evidence="2 5" id="KW-0812">Transmembrane</keyword>
<dbReference type="Gene3D" id="1.20.120.1630">
    <property type="match status" value="1"/>
</dbReference>
<keyword evidence="7" id="KW-1185">Reference proteome</keyword>
<evidence type="ECO:0000256" key="1">
    <source>
        <dbReference type="ARBA" id="ARBA00004141"/>
    </source>
</evidence>
<keyword evidence="5" id="KW-0256">Endoplasmic reticulum</keyword>